<evidence type="ECO:0000256" key="5">
    <source>
        <dbReference type="ARBA" id="ARBA00022857"/>
    </source>
</evidence>
<comment type="catalytic activity">
    <reaction evidence="7 8">
        <text>2 reduced [adrenodoxin] + NADP(+) + H(+) = 2 oxidized [adrenodoxin] + NADPH</text>
        <dbReference type="Rhea" id="RHEA:42312"/>
        <dbReference type="Rhea" id="RHEA-COMP:9998"/>
        <dbReference type="Rhea" id="RHEA-COMP:9999"/>
        <dbReference type="ChEBI" id="CHEBI:15378"/>
        <dbReference type="ChEBI" id="CHEBI:33737"/>
        <dbReference type="ChEBI" id="CHEBI:33738"/>
        <dbReference type="ChEBI" id="CHEBI:57783"/>
        <dbReference type="ChEBI" id="CHEBI:58349"/>
        <dbReference type="EC" id="1.18.1.6"/>
    </reaction>
</comment>
<reference evidence="12 13" key="1">
    <citation type="submission" date="2017-11" db="EMBL/GenBank/DDBJ databases">
        <authorList>
            <person name="Kracher B."/>
        </authorList>
    </citation>
    <scope>NUCLEOTIDE SEQUENCE [LARGE SCALE GENOMIC DNA]</scope>
    <source>
        <strain evidence="12 13">RACE1</strain>
    </source>
</reference>
<dbReference type="PRINTS" id="PR00419">
    <property type="entry name" value="ADXRDTASE"/>
</dbReference>
<protein>
    <recommendedName>
        <fullName evidence="8">NADPH:adrenodoxin oxidoreductase, mitochondrial</fullName>
        <ecNumber evidence="8">1.18.1.6</ecNumber>
    </recommendedName>
</protein>
<keyword evidence="5 8" id="KW-0521">NADP</keyword>
<keyword evidence="4 8" id="KW-0274">FAD</keyword>
<dbReference type="SUPFAM" id="SSF51971">
    <property type="entry name" value="Nucleotide-binding domain"/>
    <property type="match status" value="1"/>
</dbReference>
<dbReference type="InterPro" id="IPR023753">
    <property type="entry name" value="FAD/NAD-binding_dom"/>
</dbReference>
<dbReference type="InterPro" id="IPR036188">
    <property type="entry name" value="FAD/NAD-bd_sf"/>
</dbReference>
<evidence type="ECO:0000256" key="2">
    <source>
        <dbReference type="ARBA" id="ARBA00008312"/>
    </source>
</evidence>
<dbReference type="PANTHER" id="PTHR48467:SF1">
    <property type="entry name" value="GLUTAMATE SYNTHASE 1 [NADH], CHLOROPLASTIC-LIKE"/>
    <property type="match status" value="1"/>
</dbReference>
<name>A0A383UP94_BLUHO</name>
<dbReference type="VEuPathDB" id="FungiDB:BLGHR1_12920"/>
<comment type="subcellular location">
    <subcellularLocation>
        <location evidence="8">Mitochondrion</location>
    </subcellularLocation>
</comment>
<feature type="binding site" evidence="10">
    <location>
        <begin position="240"/>
        <end position="241"/>
    </location>
    <ligand>
        <name>NADP(+)</name>
        <dbReference type="ChEBI" id="CHEBI:58349"/>
    </ligand>
</feature>
<sequence length="541" mass="60144">MQFLHMPHHTSPIRRACFFLRKINYSFQRHAYVIDSRQARRRAPFRMAVVGAGPAGFYTAHRVLSKIQDARVDMFERWPTPYGLTRYGVAPDHAEVRKCQEKFKDIAGSPNFTYIGNVAVGQGVNSVPLKNLLPHYDAIVFAYGASKDRKLGIPGEDQLDGVYSARSFVGWYNGLPESTAPVPDLTATKEAIIIGQGNVALDIARIILTDPESLKNTDIPENVLAALRESKIERIRIIGRRGLVQAAFTIKEIRELGSLSNVAIECVPDFLMPDEHTINTLPRARKRLINYIRDNFVENRAALASISLPTLPPDSRSSSVACEYSSQNKRLLTFDFNLTPKSFNSKSTCPNKLGTVTFERTALLPNPFNVEAKAIGTGETVEIQSSLVFTSIGYVAEALSGFEEVGIPFDEHRGVIPSDHFGRVKKNNGLIIPGMYCSGWVKTGSTGVIANTMQDAFSTADSIIEDWKNVDTPFLSSENPEEILLGWKGVCKDVKVKQLCRPITWDDWQIIDSDERANGLKSGKDREKFTSVENMLAALEK</sequence>
<evidence type="ECO:0000256" key="6">
    <source>
        <dbReference type="ARBA" id="ARBA00023002"/>
    </source>
</evidence>
<keyword evidence="8" id="KW-0496">Mitochondrion</keyword>
<evidence type="ECO:0000256" key="8">
    <source>
        <dbReference type="PIRNR" id="PIRNR000362"/>
    </source>
</evidence>
<evidence type="ECO:0000259" key="11">
    <source>
        <dbReference type="Pfam" id="PF07992"/>
    </source>
</evidence>
<dbReference type="EMBL" id="UNSH01000041">
    <property type="protein sequence ID" value="SZF02143.1"/>
    <property type="molecule type" value="Genomic_DNA"/>
</dbReference>
<proteinExistence type="inferred from homology"/>
<feature type="domain" description="FAD/NAD(P)-binding" evidence="11">
    <location>
        <begin position="46"/>
        <end position="206"/>
    </location>
</feature>
<feature type="binding site" evidence="10">
    <location>
        <position position="447"/>
    </location>
    <ligand>
        <name>NADP(+)</name>
        <dbReference type="ChEBI" id="CHEBI:58349"/>
    </ligand>
</feature>
<evidence type="ECO:0000256" key="7">
    <source>
        <dbReference type="ARBA" id="ARBA00048933"/>
    </source>
</evidence>
<feature type="binding site" evidence="9">
    <location>
        <position position="84"/>
    </location>
    <ligand>
        <name>FAD</name>
        <dbReference type="ChEBI" id="CHEBI:57692"/>
    </ligand>
</feature>
<keyword evidence="6 8" id="KW-0560">Oxidoreductase</keyword>
<gene>
    <name evidence="12" type="ORF">BLGHR1_12920</name>
</gene>
<feature type="binding site" evidence="9">
    <location>
        <position position="76"/>
    </location>
    <ligand>
        <name>FAD</name>
        <dbReference type="ChEBI" id="CHEBI:57692"/>
    </ligand>
</feature>
<evidence type="ECO:0000256" key="9">
    <source>
        <dbReference type="PIRSR" id="PIRSR000362-1"/>
    </source>
</evidence>
<dbReference type="PIRSF" id="PIRSF000362">
    <property type="entry name" value="FNR"/>
    <property type="match status" value="1"/>
</dbReference>
<evidence type="ECO:0000256" key="1">
    <source>
        <dbReference type="ARBA" id="ARBA00001974"/>
    </source>
</evidence>
<evidence type="ECO:0000256" key="4">
    <source>
        <dbReference type="ARBA" id="ARBA00022827"/>
    </source>
</evidence>
<feature type="binding site" evidence="9">
    <location>
        <position position="440"/>
    </location>
    <ligand>
        <name>FAD</name>
        <dbReference type="ChEBI" id="CHEBI:57692"/>
    </ligand>
</feature>
<organism evidence="12 13">
    <name type="scientific">Blumeria hordei</name>
    <name type="common">Barley powdery mildew</name>
    <name type="synonym">Blumeria graminis f. sp. hordei</name>
    <dbReference type="NCBI Taxonomy" id="2867405"/>
    <lineage>
        <taxon>Eukaryota</taxon>
        <taxon>Fungi</taxon>
        <taxon>Dikarya</taxon>
        <taxon>Ascomycota</taxon>
        <taxon>Pezizomycotina</taxon>
        <taxon>Leotiomycetes</taxon>
        <taxon>Erysiphales</taxon>
        <taxon>Erysiphaceae</taxon>
        <taxon>Blumeria</taxon>
    </lineage>
</organism>
<evidence type="ECO:0000313" key="13">
    <source>
        <dbReference type="Proteomes" id="UP000275772"/>
    </source>
</evidence>
<dbReference type="Pfam" id="PF07992">
    <property type="entry name" value="Pyr_redox_2"/>
    <property type="match status" value="1"/>
</dbReference>
<dbReference type="GO" id="GO:0004324">
    <property type="term" value="F:ferredoxin-NADP+ reductase activity"/>
    <property type="evidence" value="ECO:0007669"/>
    <property type="project" value="EnsemblFungi"/>
</dbReference>
<feature type="binding site" evidence="9">
    <location>
        <begin position="447"/>
        <end position="449"/>
    </location>
    <ligand>
        <name>FAD</name>
        <dbReference type="ChEBI" id="CHEBI:57692"/>
    </ligand>
</feature>
<comment type="similarity">
    <text evidence="2 8">Belongs to the ferredoxin--NADP reductase type 1 family.</text>
</comment>
<evidence type="ECO:0000256" key="10">
    <source>
        <dbReference type="PIRSR" id="PIRSR000362-2"/>
    </source>
</evidence>
<feature type="binding site" evidence="9">
    <location>
        <position position="55"/>
    </location>
    <ligand>
        <name>FAD</name>
        <dbReference type="ChEBI" id="CHEBI:57692"/>
    </ligand>
</feature>
<dbReference type="InterPro" id="IPR021163">
    <property type="entry name" value="Ferredox_Rdtase_adrenod"/>
</dbReference>
<dbReference type="AlphaFoldDB" id="A0A383UP94"/>
<dbReference type="EC" id="1.18.1.6" evidence="8"/>
<accession>A0A383UP94</accession>
<dbReference type="Proteomes" id="UP000275772">
    <property type="component" value="Unassembled WGS sequence"/>
</dbReference>
<dbReference type="GO" id="GO:0071949">
    <property type="term" value="F:FAD binding"/>
    <property type="evidence" value="ECO:0007669"/>
    <property type="project" value="EnsemblFungi"/>
</dbReference>
<keyword evidence="3 8" id="KW-0285">Flavoprotein</keyword>
<dbReference type="GO" id="GO:0005739">
    <property type="term" value="C:mitochondrion"/>
    <property type="evidence" value="ECO:0007669"/>
    <property type="project" value="UniProtKB-SubCell"/>
</dbReference>
<evidence type="ECO:0000313" key="12">
    <source>
        <dbReference type="EMBL" id="SZF02143.1"/>
    </source>
</evidence>
<evidence type="ECO:0000256" key="3">
    <source>
        <dbReference type="ARBA" id="ARBA00022630"/>
    </source>
</evidence>
<feature type="binding site" evidence="9">
    <location>
        <position position="120"/>
    </location>
    <ligand>
        <name>FAD</name>
        <dbReference type="ChEBI" id="CHEBI:57692"/>
    </ligand>
</feature>
<feature type="binding site" evidence="10">
    <location>
        <begin position="196"/>
        <end position="199"/>
    </location>
    <ligand>
        <name>NADP(+)</name>
        <dbReference type="ChEBI" id="CHEBI:58349"/>
    </ligand>
</feature>
<dbReference type="InterPro" id="IPR055275">
    <property type="entry name" value="Ferredox_Rdtase"/>
</dbReference>
<comment type="cofactor">
    <cofactor evidence="1 8 9">
        <name>FAD</name>
        <dbReference type="ChEBI" id="CHEBI:57692"/>
    </cofactor>
</comment>
<dbReference type="GO" id="GO:0008860">
    <property type="term" value="F:ferredoxin-NAD+ reductase activity"/>
    <property type="evidence" value="ECO:0007669"/>
    <property type="project" value="EnsemblFungi"/>
</dbReference>
<dbReference type="Gene3D" id="3.40.50.720">
    <property type="entry name" value="NAD(P)-binding Rossmann-like Domain"/>
    <property type="match status" value="1"/>
</dbReference>
<dbReference type="PANTHER" id="PTHR48467">
    <property type="entry name" value="GLUTAMATE SYNTHASE 1 [NADH], CHLOROPLASTIC-LIKE"/>
    <property type="match status" value="1"/>
</dbReference>
<dbReference type="Gene3D" id="3.50.50.60">
    <property type="entry name" value="FAD/NAD(P)-binding domain"/>
    <property type="match status" value="1"/>
</dbReference>
<feature type="binding site" evidence="10">
    <location>
        <position position="252"/>
    </location>
    <ligand>
        <name>NADP(+)</name>
        <dbReference type="ChEBI" id="CHEBI:58349"/>
    </ligand>
</feature>